<reference evidence="17 18" key="1">
    <citation type="submission" date="2020-10" db="EMBL/GenBank/DDBJ databases">
        <title>Plant Genome Project.</title>
        <authorList>
            <person name="Zhang R.-G."/>
        </authorList>
    </citation>
    <scope>NUCLEOTIDE SEQUENCE [LARGE SCALE GENOMIC DNA]</scope>
    <source>
        <strain evidence="17">FAFU-HL-1</strain>
        <tissue evidence="17">Leaf</tissue>
    </source>
</reference>
<dbReference type="Proteomes" id="UP000657918">
    <property type="component" value="Unassembled WGS sequence"/>
</dbReference>
<evidence type="ECO:0000256" key="15">
    <source>
        <dbReference type="RuleBase" id="RU363132"/>
    </source>
</evidence>
<evidence type="ECO:0000256" key="8">
    <source>
        <dbReference type="ARBA" id="ARBA00022692"/>
    </source>
</evidence>
<dbReference type="Pfam" id="PF01073">
    <property type="entry name" value="3Beta_HSD"/>
    <property type="match status" value="1"/>
</dbReference>
<keyword evidence="13 15" id="KW-0472">Membrane</keyword>
<comment type="caution">
    <text evidence="17">The sequence shown here is derived from an EMBL/GenBank/DDBJ whole genome shotgun (WGS) entry which is preliminary data.</text>
</comment>
<keyword evidence="14" id="KW-0464">Manganese</keyword>
<keyword evidence="9 15" id="KW-0256">Endoplasmic reticulum</keyword>
<feature type="transmembrane region" description="Helical" evidence="15">
    <location>
        <begin position="396"/>
        <end position="417"/>
    </location>
</feature>
<keyword evidence="12" id="KW-0333">Golgi apparatus</keyword>
<comment type="cofactor">
    <cofactor evidence="1">
        <name>Mn(2+)</name>
        <dbReference type="ChEBI" id="CHEBI:29035"/>
    </cofactor>
</comment>
<dbReference type="InterPro" id="IPR036291">
    <property type="entry name" value="NAD(P)-bd_dom_sf"/>
</dbReference>
<keyword evidence="8 15" id="KW-0812">Transmembrane</keyword>
<evidence type="ECO:0000256" key="7">
    <source>
        <dbReference type="ARBA" id="ARBA00022679"/>
    </source>
</evidence>
<dbReference type="UniPathway" id="UPA00378"/>
<evidence type="ECO:0000256" key="4">
    <source>
        <dbReference type="ARBA" id="ARBA00004922"/>
    </source>
</evidence>
<dbReference type="InterPro" id="IPR002659">
    <property type="entry name" value="Glyco_trans_31"/>
</dbReference>
<dbReference type="SUPFAM" id="SSF51735">
    <property type="entry name" value="NAD(P)-binding Rossmann-fold domains"/>
    <property type="match status" value="1"/>
</dbReference>
<evidence type="ECO:0000256" key="6">
    <source>
        <dbReference type="ARBA" id="ARBA00022676"/>
    </source>
</evidence>
<dbReference type="PANTHER" id="PTHR11214:SF322">
    <property type="entry name" value="HEXOSYLTRANSFERASE"/>
    <property type="match status" value="1"/>
</dbReference>
<keyword evidence="10" id="KW-0735">Signal-anchor</keyword>
<dbReference type="AlphaFoldDB" id="A0A835K4F1"/>
<dbReference type="Pfam" id="PF01762">
    <property type="entry name" value="Galactosyl_T"/>
    <property type="match status" value="1"/>
</dbReference>
<evidence type="ECO:0000259" key="16">
    <source>
        <dbReference type="PROSITE" id="PS50845"/>
    </source>
</evidence>
<dbReference type="FunFam" id="3.90.550.50:FF:000027">
    <property type="entry name" value="Hexosyltransferase"/>
    <property type="match status" value="1"/>
</dbReference>
<dbReference type="GO" id="GO:0005789">
    <property type="term" value="C:endoplasmic reticulum membrane"/>
    <property type="evidence" value="ECO:0007669"/>
    <property type="project" value="UniProtKB-SubCell"/>
</dbReference>
<keyword evidence="11 15" id="KW-1133">Transmembrane helix</keyword>
<keyword evidence="6" id="KW-0328">Glycosyltransferase</keyword>
<evidence type="ECO:0000256" key="9">
    <source>
        <dbReference type="ARBA" id="ARBA00022824"/>
    </source>
</evidence>
<feature type="transmembrane region" description="Helical" evidence="15">
    <location>
        <begin position="601"/>
        <end position="618"/>
    </location>
</feature>
<dbReference type="EMBL" id="JADGMS010000007">
    <property type="protein sequence ID" value="KAF9679171.1"/>
    <property type="molecule type" value="Genomic_DNA"/>
</dbReference>
<evidence type="ECO:0000256" key="3">
    <source>
        <dbReference type="ARBA" id="ARBA00004477"/>
    </source>
</evidence>
<dbReference type="Gene3D" id="3.40.50.720">
    <property type="entry name" value="NAD(P)-binding Rossmann-like Domain"/>
    <property type="match status" value="1"/>
</dbReference>
<sequence length="888" mass="100612">MAIVDDLINPRGTKRTCVVVLGGRGFLGRSLVTRLLQLGDWIVRVADSAHSLQLDTDSDHGDSVLRDALASGLASYCQVDVRDPSQIIKAVEGSSVVFYMEATDLPKHDFYDCYMIIVQGAKNVINACRECKVRQLIYNSSADIIFDGSRDICNRDESFPCHWKAQAEALVLYANNIGGLLTCVLRPSNVFGPGDTQLVPFLVNLARSGWAKFIIGSGDNMSDFTYAENVTHAHICAAKAIDSQMISVAGKAFFITNLEPMKFWEFVSLILEGLGYQRPSIKVPARIVFYALLVVKWMHEKLGSRKYNLDISARYFHLASCTRTFNCSAAQKYLGYSPVVSLEDGIGLTIESFSHLSKDSPFGRFLNFEGPSKAEKLLGSGIVSDIFLWRDEKKTFTCFVALVLLFYWFLLCGKTFVSSTANLLLLVTTILYGYANLPPKIFNIPKISLSWFEISENSVRDSIMTIVYLWNSGLHTIRSLVQGEDWNKFFQVVLFLYFVKWILVESFAVAIGLALVFAFTAFFVYEQYESQIDGLTTMLFSLTKGLLTSNLPASMTSFLQKKGVLRKENGKVLGTRILGAIITRTTSTMEQRRVIRHPPRLAMPSLVLFLLFFFYILLNIRVKSLLLGSPNKHSITLTKSPHTETKFNILIGILTRPDNYDRRHFLRLVYGIQSSSIAQIDVKFVFCNLKKPEQRVLVALEILRFNDIIILDCVENMNNGKTHAYFSSLPRILPRHYDYVMKADDDVFIRLEPLSSSLKPLPRQDLYYGFVIPCNSMNPFVDYMSGMGFLLSWDLVEWIGKSEIPANYTFGPEDKMVGKWLKMGNKAKNRFSNKPGMYDYPGTNGRCSHELIPETVAVHRLKRRDQWLHVLEFFNVTKQLNHSKLSHE</sequence>
<feature type="domain" description="Reticulon" evidence="16">
    <location>
        <begin position="383"/>
        <end position="551"/>
    </location>
</feature>
<comment type="pathway">
    <text evidence="4">Protein modification; protein glycosylation.</text>
</comment>
<dbReference type="GO" id="GO:0000139">
    <property type="term" value="C:Golgi membrane"/>
    <property type="evidence" value="ECO:0007669"/>
    <property type="project" value="UniProtKB-SubCell"/>
</dbReference>
<feature type="transmembrane region" description="Helical" evidence="15">
    <location>
        <begin position="423"/>
        <end position="442"/>
    </location>
</feature>
<evidence type="ECO:0000256" key="1">
    <source>
        <dbReference type="ARBA" id="ARBA00001936"/>
    </source>
</evidence>
<evidence type="ECO:0000256" key="12">
    <source>
        <dbReference type="ARBA" id="ARBA00023034"/>
    </source>
</evidence>
<evidence type="ECO:0000256" key="10">
    <source>
        <dbReference type="ARBA" id="ARBA00022968"/>
    </source>
</evidence>
<comment type="similarity">
    <text evidence="5">Belongs to the glycosyltransferase 31 family.</text>
</comment>
<organism evidence="17 18">
    <name type="scientific">Salix dunnii</name>
    <dbReference type="NCBI Taxonomy" id="1413687"/>
    <lineage>
        <taxon>Eukaryota</taxon>
        <taxon>Viridiplantae</taxon>
        <taxon>Streptophyta</taxon>
        <taxon>Embryophyta</taxon>
        <taxon>Tracheophyta</taxon>
        <taxon>Spermatophyta</taxon>
        <taxon>Magnoliopsida</taxon>
        <taxon>eudicotyledons</taxon>
        <taxon>Gunneridae</taxon>
        <taxon>Pentapetalae</taxon>
        <taxon>rosids</taxon>
        <taxon>fabids</taxon>
        <taxon>Malpighiales</taxon>
        <taxon>Salicaceae</taxon>
        <taxon>Saliceae</taxon>
        <taxon>Salix</taxon>
    </lineage>
</organism>
<evidence type="ECO:0000256" key="14">
    <source>
        <dbReference type="ARBA" id="ARBA00023211"/>
    </source>
</evidence>
<dbReference type="InterPro" id="IPR003388">
    <property type="entry name" value="Reticulon"/>
</dbReference>
<gene>
    <name evidence="17" type="ORF">SADUNF_Sadunf07G0112300</name>
</gene>
<name>A0A835K4F1_9ROSI</name>
<protein>
    <recommendedName>
        <fullName evidence="15">Reticulon-like protein</fullName>
    </recommendedName>
</protein>
<evidence type="ECO:0000256" key="2">
    <source>
        <dbReference type="ARBA" id="ARBA00004323"/>
    </source>
</evidence>
<dbReference type="Gene3D" id="3.90.550.50">
    <property type="match status" value="1"/>
</dbReference>
<accession>A0A835K4F1</accession>
<dbReference type="OrthoDB" id="10058185at2759"/>
<keyword evidence="18" id="KW-1185">Reference proteome</keyword>
<dbReference type="GO" id="GO:0016616">
    <property type="term" value="F:oxidoreductase activity, acting on the CH-OH group of donors, NAD or NADP as acceptor"/>
    <property type="evidence" value="ECO:0007669"/>
    <property type="project" value="InterPro"/>
</dbReference>
<dbReference type="Pfam" id="PF02453">
    <property type="entry name" value="Reticulon"/>
    <property type="match status" value="1"/>
</dbReference>
<evidence type="ECO:0000313" key="17">
    <source>
        <dbReference type="EMBL" id="KAF9679171.1"/>
    </source>
</evidence>
<feature type="transmembrane region" description="Helical" evidence="15">
    <location>
        <begin position="501"/>
        <end position="525"/>
    </location>
</feature>
<comment type="subcellular location">
    <subcellularLocation>
        <location evidence="3 15">Endoplasmic reticulum membrane</location>
        <topology evidence="3 15">Multi-pass membrane protein</topology>
    </subcellularLocation>
    <subcellularLocation>
        <location evidence="2">Golgi apparatus membrane</location>
        <topology evidence="2">Single-pass type II membrane protein</topology>
    </subcellularLocation>
</comment>
<dbReference type="GO" id="GO:0006694">
    <property type="term" value="P:steroid biosynthetic process"/>
    <property type="evidence" value="ECO:0007669"/>
    <property type="project" value="InterPro"/>
</dbReference>
<dbReference type="GO" id="GO:0016758">
    <property type="term" value="F:hexosyltransferase activity"/>
    <property type="evidence" value="ECO:0007669"/>
    <property type="project" value="InterPro"/>
</dbReference>
<evidence type="ECO:0000256" key="13">
    <source>
        <dbReference type="ARBA" id="ARBA00023136"/>
    </source>
</evidence>
<proteinExistence type="inferred from homology"/>
<keyword evidence="7" id="KW-0808">Transferase</keyword>
<evidence type="ECO:0000256" key="5">
    <source>
        <dbReference type="ARBA" id="ARBA00008661"/>
    </source>
</evidence>
<evidence type="ECO:0000313" key="18">
    <source>
        <dbReference type="Proteomes" id="UP000657918"/>
    </source>
</evidence>
<dbReference type="InterPro" id="IPR002225">
    <property type="entry name" value="3Beta_OHSteriod_DH/Estase"/>
</dbReference>
<dbReference type="PANTHER" id="PTHR11214">
    <property type="entry name" value="BETA-1,3-N-ACETYLGLUCOSAMINYLTRANSFERASE"/>
    <property type="match status" value="1"/>
</dbReference>
<evidence type="ECO:0000256" key="11">
    <source>
        <dbReference type="ARBA" id="ARBA00022989"/>
    </source>
</evidence>
<dbReference type="PROSITE" id="PS50845">
    <property type="entry name" value="RETICULON"/>
    <property type="match status" value="1"/>
</dbReference>